<dbReference type="GO" id="GO:0003677">
    <property type="term" value="F:DNA binding"/>
    <property type="evidence" value="ECO:0007669"/>
    <property type="project" value="UniProtKB-KW"/>
</dbReference>
<organism evidence="2 3">
    <name type="scientific">Nonomuraea thailandensis</name>
    <dbReference type="NCBI Taxonomy" id="1188745"/>
    <lineage>
        <taxon>Bacteria</taxon>
        <taxon>Bacillati</taxon>
        <taxon>Actinomycetota</taxon>
        <taxon>Actinomycetes</taxon>
        <taxon>Streptosporangiales</taxon>
        <taxon>Streptosporangiaceae</taxon>
        <taxon>Nonomuraea</taxon>
    </lineage>
</organism>
<proteinExistence type="predicted"/>
<protein>
    <submittedName>
        <fullName evidence="2">DNA-binding MarR family transcriptional regulator</fullName>
    </submittedName>
</protein>
<dbReference type="InterPro" id="IPR036390">
    <property type="entry name" value="WH_DNA-bd_sf"/>
</dbReference>
<dbReference type="Gene3D" id="1.10.10.10">
    <property type="entry name" value="Winged helix-like DNA-binding domain superfamily/Winged helix DNA-binding domain"/>
    <property type="match status" value="1"/>
</dbReference>
<reference evidence="2" key="1">
    <citation type="submission" date="2022-06" db="EMBL/GenBank/DDBJ databases">
        <title>Sequencing the genomes of 1000 actinobacteria strains.</title>
        <authorList>
            <person name="Klenk H.-P."/>
        </authorList>
    </citation>
    <scope>NUCLEOTIDE SEQUENCE</scope>
    <source>
        <strain evidence="2">DSM 46694</strain>
    </source>
</reference>
<dbReference type="Proteomes" id="UP001139648">
    <property type="component" value="Unassembled WGS sequence"/>
</dbReference>
<evidence type="ECO:0000313" key="2">
    <source>
        <dbReference type="EMBL" id="MCP2355910.1"/>
    </source>
</evidence>
<name>A0A9X2GE27_9ACTN</name>
<dbReference type="AlphaFoldDB" id="A0A9X2GE27"/>
<dbReference type="InterPro" id="IPR000835">
    <property type="entry name" value="HTH_MarR-typ"/>
</dbReference>
<feature type="domain" description="HTH marR-type" evidence="1">
    <location>
        <begin position="26"/>
        <end position="123"/>
    </location>
</feature>
<dbReference type="InterPro" id="IPR036388">
    <property type="entry name" value="WH-like_DNA-bd_sf"/>
</dbReference>
<dbReference type="EMBL" id="JAMZEB010000002">
    <property type="protein sequence ID" value="MCP2355910.1"/>
    <property type="molecule type" value="Genomic_DNA"/>
</dbReference>
<keyword evidence="3" id="KW-1185">Reference proteome</keyword>
<dbReference type="SUPFAM" id="SSF46785">
    <property type="entry name" value="Winged helix' DNA-binding domain"/>
    <property type="match status" value="1"/>
</dbReference>
<keyword evidence="2" id="KW-0238">DNA-binding</keyword>
<dbReference type="RefSeq" id="WP_253742605.1">
    <property type="nucleotide sequence ID" value="NZ_BAABKA010000001.1"/>
</dbReference>
<accession>A0A9X2GE27</accession>
<evidence type="ECO:0000313" key="3">
    <source>
        <dbReference type="Proteomes" id="UP001139648"/>
    </source>
</evidence>
<dbReference type="GO" id="GO:0003700">
    <property type="term" value="F:DNA-binding transcription factor activity"/>
    <property type="evidence" value="ECO:0007669"/>
    <property type="project" value="InterPro"/>
</dbReference>
<sequence>MNARDKHAANLLGASALLVTGTVREAVTGAVGSAGALGEALIAIKDQPGRTADWLGGVLRISQPGTAHLVRRLTEQGWVERSSRGRARPLRLTPEGERVAAAALAARQGALQQLIGRLTGEQREHLVAISAALLGPEARSERLVATLCRLCDRASCPQCPVYEEWRQAAGSDTS</sequence>
<comment type="caution">
    <text evidence="2">The sequence shown here is derived from an EMBL/GenBank/DDBJ whole genome shotgun (WGS) entry which is preliminary data.</text>
</comment>
<gene>
    <name evidence="2" type="ORF">HD597_002930</name>
</gene>
<dbReference type="SMART" id="SM00347">
    <property type="entry name" value="HTH_MARR"/>
    <property type="match status" value="1"/>
</dbReference>
<evidence type="ECO:0000259" key="1">
    <source>
        <dbReference type="SMART" id="SM00347"/>
    </source>
</evidence>
<dbReference type="Pfam" id="PF12802">
    <property type="entry name" value="MarR_2"/>
    <property type="match status" value="1"/>
</dbReference>